<name>A0A9E5JVC3_9GAMM</name>
<keyword evidence="2" id="KW-0378">Hydrolase</keyword>
<feature type="chain" id="PRO_5039089073" evidence="1">
    <location>
        <begin position="27"/>
        <end position="341"/>
    </location>
</feature>
<dbReference type="InterPro" id="IPR023214">
    <property type="entry name" value="HAD_sf"/>
</dbReference>
<feature type="signal peptide" evidence="1">
    <location>
        <begin position="1"/>
        <end position="26"/>
    </location>
</feature>
<evidence type="ECO:0000313" key="2">
    <source>
        <dbReference type="EMBL" id="NHO66268.1"/>
    </source>
</evidence>
<proteinExistence type="predicted"/>
<accession>A0A9E5JVC3</accession>
<dbReference type="InterPro" id="IPR036412">
    <property type="entry name" value="HAD-like_sf"/>
</dbReference>
<sequence>MPLRQLPLRQFALLLIFGLCAALASAQSNRQDPLPSWNEGTVKSTIIKFVQQVSTEGSPYFVPAAERIATFDNDGTLWAEQPLYFQAIFAIDQVNEKAADHPQWRQEEPFKSAITGDIAGIMATGMEGLGKIIAASHANLTADEFRTSVRHWLASARHPQTDTLFTDLIYQPMLELLQYLRAHDFKTFIVSGGGIDFIRVFSEDTYGIPPEQVIGTTSEAKYEVINGIPTIVKTPNIILVDDKDGKPVGIYRHIGRRPIFAAGNSDGDKQMLEYTTLPHGSDDQTPRLGLIIHHTDAKREWAYDRQSDIGKLDKALDESRQHNWAVVNMKKDWRQVFPKAR</sequence>
<gene>
    <name evidence="2" type="ORF">G8770_12005</name>
</gene>
<evidence type="ECO:0000256" key="1">
    <source>
        <dbReference type="SAM" id="SignalP"/>
    </source>
</evidence>
<keyword evidence="3" id="KW-1185">Reference proteome</keyword>
<reference evidence="2" key="1">
    <citation type="submission" date="2020-03" db="EMBL/GenBank/DDBJ databases">
        <authorList>
            <person name="Guo F."/>
        </authorList>
    </citation>
    <scope>NUCLEOTIDE SEQUENCE</scope>
    <source>
        <strain evidence="2">JCM 30134</strain>
    </source>
</reference>
<evidence type="ECO:0000313" key="3">
    <source>
        <dbReference type="Proteomes" id="UP000787472"/>
    </source>
</evidence>
<comment type="caution">
    <text evidence="2">The sequence shown here is derived from an EMBL/GenBank/DDBJ whole genome shotgun (WGS) entry which is preliminary data.</text>
</comment>
<dbReference type="GO" id="GO:0016787">
    <property type="term" value="F:hydrolase activity"/>
    <property type="evidence" value="ECO:0007669"/>
    <property type="project" value="UniProtKB-KW"/>
</dbReference>
<keyword evidence="1" id="KW-0732">Signal</keyword>
<organism evidence="2 3">
    <name type="scientific">Pseudomaricurvus hydrocarbonicus</name>
    <dbReference type="NCBI Taxonomy" id="1470433"/>
    <lineage>
        <taxon>Bacteria</taxon>
        <taxon>Pseudomonadati</taxon>
        <taxon>Pseudomonadota</taxon>
        <taxon>Gammaproteobacteria</taxon>
        <taxon>Cellvibrionales</taxon>
        <taxon>Cellvibrionaceae</taxon>
        <taxon>Pseudomaricurvus</taxon>
    </lineage>
</organism>
<dbReference type="RefSeq" id="WP_167186783.1">
    <property type="nucleotide sequence ID" value="NZ_JAAONZ010000008.1"/>
</dbReference>
<dbReference type="EMBL" id="JAAONZ010000008">
    <property type="protein sequence ID" value="NHO66268.1"/>
    <property type="molecule type" value="Genomic_DNA"/>
</dbReference>
<dbReference type="Proteomes" id="UP000787472">
    <property type="component" value="Unassembled WGS sequence"/>
</dbReference>
<dbReference type="AlphaFoldDB" id="A0A9E5JVC3"/>
<dbReference type="Gene3D" id="3.40.50.1000">
    <property type="entry name" value="HAD superfamily/HAD-like"/>
    <property type="match status" value="1"/>
</dbReference>
<dbReference type="Pfam" id="PF12710">
    <property type="entry name" value="HAD"/>
    <property type="match status" value="1"/>
</dbReference>
<dbReference type="SUPFAM" id="SSF56784">
    <property type="entry name" value="HAD-like"/>
    <property type="match status" value="1"/>
</dbReference>
<protein>
    <submittedName>
        <fullName evidence="2">Haloacid dehalogenase-like hydrolase</fullName>
    </submittedName>
</protein>